<reference evidence="2 3" key="1">
    <citation type="journal article" date="2020" name="Genome Biol. Evol.">
        <title>Comparative genomics of Sclerotiniaceae.</title>
        <authorList>
            <person name="Valero Jimenez C.A."/>
            <person name="Steentjes M."/>
            <person name="Scholten O.E."/>
            <person name="Van Kan J.A.L."/>
        </authorList>
    </citation>
    <scope>NUCLEOTIDE SEQUENCE [LARGE SCALE GENOMIC DNA]</scope>
    <source>
        <strain evidence="2 3">MUCL 94</strain>
    </source>
</reference>
<dbReference type="EMBL" id="RCSW01000018">
    <property type="protein sequence ID" value="KAF7934072.1"/>
    <property type="molecule type" value="Genomic_DNA"/>
</dbReference>
<protein>
    <submittedName>
        <fullName evidence="2">Uncharacterized protein</fullName>
    </submittedName>
</protein>
<accession>A0A9P5M1T0</accession>
<gene>
    <name evidence="2" type="ORF">EAE97_008432</name>
</gene>
<feature type="compositionally biased region" description="Basic and acidic residues" evidence="1">
    <location>
        <begin position="1"/>
        <end position="10"/>
    </location>
</feature>
<dbReference type="GeneID" id="62152020"/>
<proteinExistence type="predicted"/>
<sequence>MSRAYDHGDPRSQSLIGGEDQPHQGSGPVYTDPYGPISNVQSQSRYASSETRYNAQYGTQFTGAQHGYVKAPPYRPFPSSGYRYANSSSSSSQRAMPAHQSQPVYTGKHVETAPYKNSVAKHSLPLQPTTIDATHIPPPSAEMLSNYYFLSYCYHERDAVYSLNAHLKPNQDYPKNIIFARTDRPSVGASARYNQATHRPAEYYERRTR</sequence>
<evidence type="ECO:0000256" key="1">
    <source>
        <dbReference type="SAM" id="MobiDB-lite"/>
    </source>
</evidence>
<dbReference type="AlphaFoldDB" id="A0A9P5M1T0"/>
<name>A0A9P5M1T0_9HELO</name>
<keyword evidence="3" id="KW-1185">Reference proteome</keyword>
<organism evidence="2 3">
    <name type="scientific">Botrytis byssoidea</name>
    <dbReference type="NCBI Taxonomy" id="139641"/>
    <lineage>
        <taxon>Eukaryota</taxon>
        <taxon>Fungi</taxon>
        <taxon>Dikarya</taxon>
        <taxon>Ascomycota</taxon>
        <taxon>Pezizomycotina</taxon>
        <taxon>Leotiomycetes</taxon>
        <taxon>Helotiales</taxon>
        <taxon>Sclerotiniaceae</taxon>
        <taxon>Botrytis</taxon>
    </lineage>
</organism>
<dbReference type="Proteomes" id="UP000710849">
    <property type="component" value="Unassembled WGS sequence"/>
</dbReference>
<comment type="caution">
    <text evidence="2">The sequence shown here is derived from an EMBL/GenBank/DDBJ whole genome shotgun (WGS) entry which is preliminary data.</text>
</comment>
<evidence type="ECO:0000313" key="3">
    <source>
        <dbReference type="Proteomes" id="UP000710849"/>
    </source>
</evidence>
<feature type="region of interest" description="Disordered" evidence="1">
    <location>
        <begin position="1"/>
        <end position="50"/>
    </location>
</feature>
<dbReference type="RefSeq" id="XP_038730029.1">
    <property type="nucleotide sequence ID" value="XM_038878947.1"/>
</dbReference>
<feature type="compositionally biased region" description="Polar residues" evidence="1">
    <location>
        <begin position="38"/>
        <end position="50"/>
    </location>
</feature>
<evidence type="ECO:0000313" key="2">
    <source>
        <dbReference type="EMBL" id="KAF7934072.1"/>
    </source>
</evidence>